<dbReference type="Pfam" id="PF18074">
    <property type="entry name" value="PriA_C"/>
    <property type="match status" value="1"/>
</dbReference>
<dbReference type="SMART" id="SM00487">
    <property type="entry name" value="DEXDc"/>
    <property type="match status" value="1"/>
</dbReference>
<dbReference type="InterPro" id="IPR041236">
    <property type="entry name" value="PriA_C"/>
</dbReference>
<keyword evidence="5 12" id="KW-0378">Hydrolase</keyword>
<keyword evidence="3 12" id="KW-0479">Metal-binding</keyword>
<gene>
    <name evidence="12" type="primary">priA</name>
    <name evidence="15" type="ORF">ABE41_009435</name>
</gene>
<feature type="binding site" evidence="12">
    <location>
        <position position="550"/>
    </location>
    <ligand>
        <name>Zn(2+)</name>
        <dbReference type="ChEBI" id="CHEBI:29105"/>
        <label>1</label>
    </ligand>
</feature>
<dbReference type="GO" id="GO:0006310">
    <property type="term" value="P:DNA recombination"/>
    <property type="evidence" value="ECO:0007669"/>
    <property type="project" value="InterPro"/>
</dbReference>
<feature type="binding site" evidence="12">
    <location>
        <position position="534"/>
    </location>
    <ligand>
        <name>Zn(2+)</name>
        <dbReference type="ChEBI" id="CHEBI:29105"/>
        <label>2</label>
    </ligand>
</feature>
<dbReference type="InterPro" id="IPR042115">
    <property type="entry name" value="PriA_3primeBD_sf"/>
</dbReference>
<dbReference type="GO" id="GO:0006270">
    <property type="term" value="P:DNA replication initiation"/>
    <property type="evidence" value="ECO:0007669"/>
    <property type="project" value="TreeGrafter"/>
</dbReference>
<comment type="cofactor">
    <cofactor evidence="12">
        <name>Zn(2+)</name>
        <dbReference type="ChEBI" id="CHEBI:29105"/>
    </cofactor>
    <text evidence="12">Binds 2 zinc ions per subunit.</text>
</comment>
<feature type="domain" description="Helicase ATP-binding" evidence="13">
    <location>
        <begin position="279"/>
        <end position="445"/>
    </location>
</feature>
<protein>
    <recommendedName>
        <fullName evidence="12">Replication restart protein PriA</fullName>
    </recommendedName>
    <alternativeName>
        <fullName evidence="12">ATP-dependent DNA helicase PriA</fullName>
        <ecNumber evidence="12">5.6.2.4</ecNumber>
    </alternativeName>
    <alternativeName>
        <fullName evidence="12">DNA 3'-5' helicase PriA</fullName>
    </alternativeName>
</protein>
<dbReference type="InterPro" id="IPR027417">
    <property type="entry name" value="P-loop_NTPase"/>
</dbReference>
<comment type="catalytic activity">
    <reaction evidence="11 12">
        <text>ATP + H2O = ADP + phosphate + H(+)</text>
        <dbReference type="Rhea" id="RHEA:13065"/>
        <dbReference type="ChEBI" id="CHEBI:15377"/>
        <dbReference type="ChEBI" id="CHEBI:15378"/>
        <dbReference type="ChEBI" id="CHEBI:30616"/>
        <dbReference type="ChEBI" id="CHEBI:43474"/>
        <dbReference type="ChEBI" id="CHEBI:456216"/>
        <dbReference type="EC" id="5.6.2.4"/>
    </reaction>
</comment>
<dbReference type="PROSITE" id="PS51192">
    <property type="entry name" value="HELICASE_ATP_BIND_1"/>
    <property type="match status" value="1"/>
</dbReference>
<dbReference type="STRING" id="255247.ABE41_009435"/>
<dbReference type="CDD" id="cd17929">
    <property type="entry name" value="DEXHc_priA"/>
    <property type="match status" value="1"/>
</dbReference>
<evidence type="ECO:0000256" key="4">
    <source>
        <dbReference type="ARBA" id="ARBA00022741"/>
    </source>
</evidence>
<evidence type="ECO:0000259" key="13">
    <source>
        <dbReference type="PROSITE" id="PS51192"/>
    </source>
</evidence>
<dbReference type="PANTHER" id="PTHR30580:SF0">
    <property type="entry name" value="PRIMOSOMAL PROTEIN N"/>
    <property type="match status" value="1"/>
</dbReference>
<dbReference type="SMART" id="SM00490">
    <property type="entry name" value="HELICc"/>
    <property type="match status" value="1"/>
</dbReference>
<feature type="binding site" evidence="12">
    <location>
        <position position="510"/>
    </location>
    <ligand>
        <name>Zn(2+)</name>
        <dbReference type="ChEBI" id="CHEBI:29105"/>
        <label>1</label>
    </ligand>
</feature>
<dbReference type="CDD" id="cd18804">
    <property type="entry name" value="SF2_C_priA"/>
    <property type="match status" value="1"/>
</dbReference>
<dbReference type="SUPFAM" id="SSF52540">
    <property type="entry name" value="P-loop containing nucleoside triphosphate hydrolases"/>
    <property type="match status" value="2"/>
</dbReference>
<dbReference type="GO" id="GO:0043138">
    <property type="term" value="F:3'-5' DNA helicase activity"/>
    <property type="evidence" value="ECO:0007669"/>
    <property type="project" value="UniProtKB-EC"/>
</dbReference>
<keyword evidence="9 12" id="KW-0238">DNA-binding</keyword>
<dbReference type="NCBIfam" id="NF004066">
    <property type="entry name" value="PRK05580.1-3"/>
    <property type="match status" value="1"/>
</dbReference>
<dbReference type="KEGG" id="far:ABE41_009435"/>
<dbReference type="GO" id="GO:0016887">
    <property type="term" value="F:ATP hydrolysis activity"/>
    <property type="evidence" value="ECO:0007669"/>
    <property type="project" value="RHEA"/>
</dbReference>
<evidence type="ECO:0000256" key="9">
    <source>
        <dbReference type="ARBA" id="ARBA00023125"/>
    </source>
</evidence>
<dbReference type="GO" id="GO:0005524">
    <property type="term" value="F:ATP binding"/>
    <property type="evidence" value="ECO:0007669"/>
    <property type="project" value="UniProtKB-UniRule"/>
</dbReference>
<dbReference type="FunFam" id="3.40.50.300:FF:000489">
    <property type="entry name" value="Primosome assembly protein PriA"/>
    <property type="match status" value="1"/>
</dbReference>
<keyword evidence="8 12" id="KW-0067">ATP-binding</keyword>
<dbReference type="NCBIfam" id="TIGR00595">
    <property type="entry name" value="priA"/>
    <property type="match status" value="1"/>
</dbReference>
<dbReference type="GO" id="GO:1990077">
    <property type="term" value="C:primosome complex"/>
    <property type="evidence" value="ECO:0007669"/>
    <property type="project" value="UniProtKB-UniRule"/>
</dbReference>
<comment type="function">
    <text evidence="12">Initiates the restart of stalled replication forks, which reloads the replicative helicase on sites other than the origin of replication. Recognizes and binds to abandoned replication forks and remodels them to uncover a helicase loading site. Promotes assembly of the primosome at these replication forks.</text>
</comment>
<dbReference type="InterPro" id="IPR011545">
    <property type="entry name" value="DEAD/DEAH_box_helicase_dom"/>
</dbReference>
<dbReference type="InterPro" id="IPR005259">
    <property type="entry name" value="PriA"/>
</dbReference>
<evidence type="ECO:0000256" key="11">
    <source>
        <dbReference type="ARBA" id="ARBA00048988"/>
    </source>
</evidence>
<dbReference type="Proteomes" id="UP000077412">
    <property type="component" value="Chromosome"/>
</dbReference>
<feature type="domain" description="Helicase C-terminal" evidence="14">
    <location>
        <begin position="542"/>
        <end position="699"/>
    </location>
</feature>
<dbReference type="Pfam" id="PF18319">
    <property type="entry name" value="Zn_ribbon_PriA"/>
    <property type="match status" value="1"/>
</dbReference>
<proteinExistence type="inferred from homology"/>
<comment type="catalytic activity">
    <reaction evidence="12">
        <text>Couples ATP hydrolysis with the unwinding of duplex DNA by translocating in the 3'-5' direction.</text>
        <dbReference type="EC" id="5.6.2.4"/>
    </reaction>
</comment>
<evidence type="ECO:0000256" key="10">
    <source>
        <dbReference type="ARBA" id="ARBA00023235"/>
    </source>
</evidence>
<feature type="binding site" evidence="12">
    <location>
        <position position="507"/>
    </location>
    <ligand>
        <name>Zn(2+)</name>
        <dbReference type="ChEBI" id="CHEBI:29105"/>
        <label>1</label>
    </ligand>
</feature>
<dbReference type="InterPro" id="IPR014001">
    <property type="entry name" value="Helicase_ATP-bd"/>
</dbReference>
<dbReference type="GO" id="GO:0003677">
    <property type="term" value="F:DNA binding"/>
    <property type="evidence" value="ECO:0007669"/>
    <property type="project" value="UniProtKB-UniRule"/>
</dbReference>
<evidence type="ECO:0000256" key="12">
    <source>
        <dbReference type="HAMAP-Rule" id="MF_00983"/>
    </source>
</evidence>
<evidence type="ECO:0000256" key="6">
    <source>
        <dbReference type="ARBA" id="ARBA00022806"/>
    </source>
</evidence>
<dbReference type="RefSeq" id="WP_066289276.1">
    <property type="nucleotide sequence ID" value="NZ_CP016761.1"/>
</dbReference>
<dbReference type="InterPro" id="IPR041222">
    <property type="entry name" value="PriA_3primeBD"/>
</dbReference>
<dbReference type="GO" id="GO:0008270">
    <property type="term" value="F:zinc ion binding"/>
    <property type="evidence" value="ECO:0007669"/>
    <property type="project" value="UniProtKB-UniRule"/>
</dbReference>
<dbReference type="Pfam" id="PF00271">
    <property type="entry name" value="Helicase_C"/>
    <property type="match status" value="1"/>
</dbReference>
<dbReference type="PROSITE" id="PS51194">
    <property type="entry name" value="HELICASE_CTER"/>
    <property type="match status" value="1"/>
</dbReference>
<evidence type="ECO:0000256" key="3">
    <source>
        <dbReference type="ARBA" id="ARBA00022723"/>
    </source>
</evidence>
<keyword evidence="4 12" id="KW-0547">Nucleotide-binding</keyword>
<dbReference type="EMBL" id="CP016761">
    <property type="protein sequence ID" value="ANX12230.1"/>
    <property type="molecule type" value="Genomic_DNA"/>
</dbReference>
<organism evidence="15 16">
    <name type="scientific">Fictibacillus arsenicus</name>
    <dbReference type="NCBI Taxonomy" id="255247"/>
    <lineage>
        <taxon>Bacteria</taxon>
        <taxon>Bacillati</taxon>
        <taxon>Bacillota</taxon>
        <taxon>Bacilli</taxon>
        <taxon>Bacillales</taxon>
        <taxon>Fictibacillaceae</taxon>
        <taxon>Fictibacillus</taxon>
    </lineage>
</organism>
<dbReference type="Pfam" id="PF17764">
    <property type="entry name" value="PriA_3primeBD"/>
    <property type="match status" value="1"/>
</dbReference>
<name>A0A1B1Z474_9BACL</name>
<reference evidence="15 16" key="1">
    <citation type="submission" date="2016-08" db="EMBL/GenBank/DDBJ databases">
        <title>Complete genome sequence of Fictibacillus arsenicus G25-54, a strain with toxicity to nematodes and a potential arsenic-resistance activity.</title>
        <authorList>
            <person name="Zheng Z."/>
        </authorList>
    </citation>
    <scope>NUCLEOTIDE SEQUENCE [LARGE SCALE GENOMIC DNA]</scope>
    <source>
        <strain evidence="15 16">G25-54</strain>
    </source>
</reference>
<feature type="binding site" evidence="12">
    <location>
        <position position="537"/>
    </location>
    <ligand>
        <name>Zn(2+)</name>
        <dbReference type="ChEBI" id="CHEBI:29105"/>
        <label>2</label>
    </ligand>
</feature>
<dbReference type="EC" id="5.6.2.4" evidence="12"/>
<keyword evidence="7 12" id="KW-0862">Zinc</keyword>
<comment type="subunit">
    <text evidence="12">Component of the replication restart primosome.</text>
</comment>
<keyword evidence="16" id="KW-1185">Reference proteome</keyword>
<dbReference type="OrthoDB" id="9759544at2"/>
<evidence type="ECO:0000259" key="14">
    <source>
        <dbReference type="PROSITE" id="PS51194"/>
    </source>
</evidence>
<feature type="binding site" evidence="12">
    <location>
        <position position="516"/>
    </location>
    <ligand>
        <name>Zn(2+)</name>
        <dbReference type="ChEBI" id="CHEBI:29105"/>
        <label>2</label>
    </ligand>
</feature>
<dbReference type="AlphaFoldDB" id="A0A1B1Z474"/>
<keyword evidence="10 12" id="KW-0413">Isomerase</keyword>
<dbReference type="GO" id="GO:0006302">
    <property type="term" value="P:double-strand break repair"/>
    <property type="evidence" value="ECO:0007669"/>
    <property type="project" value="InterPro"/>
</dbReference>
<feature type="binding site" evidence="12">
    <location>
        <position position="547"/>
    </location>
    <ligand>
        <name>Zn(2+)</name>
        <dbReference type="ChEBI" id="CHEBI:29105"/>
        <label>1</label>
    </ligand>
</feature>
<sequence>MIAAVVVDVPSGSVNKTFDYKVPPGLENWAEPGMRVIVPFGPRKLQGFILAVKQSSSVKGIKNITEILDPLPVLTPELIDLGQWLAENTLSFYITAYQAMLPAAMKATYEKFFTVLRPEMLSSEVSVLFSASGELSLNEVTKNHVHLLKKLQELTKTGVLDVVYKVKDKANKKKVKFVSLGNKTEAEELLNQNGKRAEKQKAVISELLSRPPGEYSLQEILHETGASLSSVQSLCKKGAVYIEEKEVYRDPYQGRNIKQTEPLPLTENQQNAITPVLDSIENNEHQTILVHGVTGSGKTEIYLQSIQSVLDKGKEAIVLVPEISLTPQMVNRFKGRFGSSVAVLHSALSIGEKYDEWRKILRKEVSVVVGARSAVFAPFENLGIVIIDEEHESSYKQEDHPRYHARDVAIWRGKYHSCPIVLGSATPALETYARAQKGRYQLAELSSRVHSNPMPEVTIVDMRDELKKGNRSMFSNELMEKLKAGIEKGEQSVLFLNRRGYASFILCRDCGYVAQCPHCDISLTYHKRYGELKCHYCGYKEITPSACPSCSSEHIRFFGTGTQKVEEELAKVLPEARVIRMDVDTTSKKGSHEKLLTSFGEGEADILLGTQMIAKGLDFPKVTLVGVLAADTMLHLPDFRASEKTFQLLTQVSGRAGRHELEGKVIVQGYDVEHYSIQLASQHDYLSFYNHEMKTRKLHQYPPFYYLGLLTFSHLELMQVVEASEKAASFLSKRLSPDSLLLGPVTSPIARVKDRYRYQVMIKYKNEPELRNWFEEIIAHFQKDKSIKDLQITGELNAQTLM</sequence>
<accession>A0A1B1Z474</accession>
<evidence type="ECO:0000256" key="7">
    <source>
        <dbReference type="ARBA" id="ARBA00022833"/>
    </source>
</evidence>
<dbReference type="InterPro" id="IPR040498">
    <property type="entry name" value="PriA_CRR"/>
</dbReference>
<evidence type="ECO:0000256" key="1">
    <source>
        <dbReference type="ARBA" id="ARBA00022515"/>
    </source>
</evidence>
<dbReference type="GO" id="GO:0006269">
    <property type="term" value="P:DNA replication, synthesis of primer"/>
    <property type="evidence" value="ECO:0007669"/>
    <property type="project" value="UniProtKB-KW"/>
</dbReference>
<dbReference type="FunFam" id="3.40.1440.60:FF:000001">
    <property type="entry name" value="Primosomal protein N"/>
    <property type="match status" value="1"/>
</dbReference>
<keyword evidence="6 12" id="KW-0347">Helicase</keyword>
<comment type="similarity">
    <text evidence="12">Belongs to the helicase family. PriA subfamily.</text>
</comment>
<evidence type="ECO:0000313" key="15">
    <source>
        <dbReference type="EMBL" id="ANX12230.1"/>
    </source>
</evidence>
<keyword evidence="1 12" id="KW-0639">Primosome</keyword>
<evidence type="ECO:0000256" key="8">
    <source>
        <dbReference type="ARBA" id="ARBA00022840"/>
    </source>
</evidence>
<dbReference type="InterPro" id="IPR001650">
    <property type="entry name" value="Helicase_C-like"/>
</dbReference>
<dbReference type="Gene3D" id="3.40.1440.60">
    <property type="entry name" value="PriA, 3(prime) DNA-binding domain"/>
    <property type="match status" value="1"/>
</dbReference>
<evidence type="ECO:0000256" key="2">
    <source>
        <dbReference type="ARBA" id="ARBA00022705"/>
    </source>
</evidence>
<keyword evidence="2 12" id="KW-0235">DNA replication</keyword>
<evidence type="ECO:0000313" key="16">
    <source>
        <dbReference type="Proteomes" id="UP000077412"/>
    </source>
</evidence>
<dbReference type="Pfam" id="PF00270">
    <property type="entry name" value="DEAD"/>
    <property type="match status" value="1"/>
</dbReference>
<feature type="binding site" evidence="12">
    <location>
        <position position="519"/>
    </location>
    <ligand>
        <name>Zn(2+)</name>
        <dbReference type="ChEBI" id="CHEBI:29105"/>
        <label>2</label>
    </ligand>
</feature>
<evidence type="ECO:0000256" key="5">
    <source>
        <dbReference type="ARBA" id="ARBA00022801"/>
    </source>
</evidence>
<dbReference type="Gene3D" id="3.40.50.300">
    <property type="entry name" value="P-loop containing nucleotide triphosphate hydrolases"/>
    <property type="match status" value="2"/>
</dbReference>
<dbReference type="PANTHER" id="PTHR30580">
    <property type="entry name" value="PRIMOSOMAL PROTEIN N"/>
    <property type="match status" value="1"/>
</dbReference>
<dbReference type="HAMAP" id="MF_00983">
    <property type="entry name" value="PriA"/>
    <property type="match status" value="1"/>
</dbReference>